<proteinExistence type="predicted"/>
<gene>
    <name evidence="1" type="ORF">PR048_001506</name>
</gene>
<evidence type="ECO:0000313" key="2">
    <source>
        <dbReference type="Proteomes" id="UP001159363"/>
    </source>
</evidence>
<reference evidence="1 2" key="1">
    <citation type="submission" date="2023-02" db="EMBL/GenBank/DDBJ databases">
        <title>LHISI_Scaffold_Assembly.</title>
        <authorList>
            <person name="Stuart O.P."/>
            <person name="Cleave R."/>
            <person name="Magrath M.J.L."/>
            <person name="Mikheyev A.S."/>
        </authorList>
    </citation>
    <scope>NUCLEOTIDE SEQUENCE [LARGE SCALE GENOMIC DNA]</scope>
    <source>
        <strain evidence="1">Daus_M_001</strain>
        <tissue evidence="1">Leg muscle</tissue>
    </source>
</reference>
<protein>
    <submittedName>
        <fullName evidence="1">Uncharacterized protein</fullName>
    </submittedName>
</protein>
<evidence type="ECO:0000313" key="1">
    <source>
        <dbReference type="EMBL" id="KAJ8896163.1"/>
    </source>
</evidence>
<accession>A0ABQ9IHJ2</accession>
<keyword evidence="2" id="KW-1185">Reference proteome</keyword>
<sequence>MRPTKDPVDPEGIRSEVNYLLMKYGRHFLLEDNRGSKYRICVVGCEKGKSALTSCASLFVKGNIKSSSNSLVSYLSPTSILEILGKKLTLFQQSEKNNIPGWNTIALTMDFEMATIISAETLFPEAEMFRGN</sequence>
<dbReference type="Proteomes" id="UP001159363">
    <property type="component" value="Chromosome 1"/>
</dbReference>
<comment type="caution">
    <text evidence="1">The sequence shown here is derived from an EMBL/GenBank/DDBJ whole genome shotgun (WGS) entry which is preliminary data.</text>
</comment>
<organism evidence="1 2">
    <name type="scientific">Dryococelus australis</name>
    <dbReference type="NCBI Taxonomy" id="614101"/>
    <lineage>
        <taxon>Eukaryota</taxon>
        <taxon>Metazoa</taxon>
        <taxon>Ecdysozoa</taxon>
        <taxon>Arthropoda</taxon>
        <taxon>Hexapoda</taxon>
        <taxon>Insecta</taxon>
        <taxon>Pterygota</taxon>
        <taxon>Neoptera</taxon>
        <taxon>Polyneoptera</taxon>
        <taxon>Phasmatodea</taxon>
        <taxon>Verophasmatodea</taxon>
        <taxon>Anareolatae</taxon>
        <taxon>Phasmatidae</taxon>
        <taxon>Eurycanthinae</taxon>
        <taxon>Dryococelus</taxon>
    </lineage>
</organism>
<name>A0ABQ9IHJ2_9NEOP</name>
<dbReference type="EMBL" id="JARBHB010000001">
    <property type="protein sequence ID" value="KAJ8896163.1"/>
    <property type="molecule type" value="Genomic_DNA"/>
</dbReference>